<keyword evidence="10" id="KW-0539">Nucleus</keyword>
<evidence type="ECO:0000256" key="7">
    <source>
        <dbReference type="ARBA" id="ARBA00022722"/>
    </source>
</evidence>
<dbReference type="Pfam" id="PF13359">
    <property type="entry name" value="DDE_Tnp_4"/>
    <property type="match status" value="1"/>
</dbReference>
<evidence type="ECO:0000256" key="12">
    <source>
        <dbReference type="ARBA" id="ARBA00045850"/>
    </source>
</evidence>
<dbReference type="InterPro" id="IPR027806">
    <property type="entry name" value="HARBI1_dom"/>
</dbReference>
<keyword evidence="9" id="KW-0378">Hydrolase</keyword>
<evidence type="ECO:0000256" key="10">
    <source>
        <dbReference type="ARBA" id="ARBA00023242"/>
    </source>
</evidence>
<evidence type="ECO:0000256" key="9">
    <source>
        <dbReference type="ARBA" id="ARBA00022801"/>
    </source>
</evidence>
<accession>A0ABM4B1F8</accession>
<keyword evidence="6" id="KW-0963">Cytoplasm</keyword>
<reference evidence="14" key="1">
    <citation type="submission" date="2025-05" db="UniProtKB">
        <authorList>
            <consortium name="RefSeq"/>
        </authorList>
    </citation>
    <scope>NUCLEOTIDE SEQUENCE [LARGE SCALE GENOMIC DNA]</scope>
</reference>
<evidence type="ECO:0000256" key="3">
    <source>
        <dbReference type="ARBA" id="ARBA00004496"/>
    </source>
</evidence>
<evidence type="ECO:0000256" key="5">
    <source>
        <dbReference type="ARBA" id="ARBA00015519"/>
    </source>
</evidence>
<evidence type="ECO:0000256" key="8">
    <source>
        <dbReference type="ARBA" id="ARBA00022723"/>
    </source>
</evidence>
<dbReference type="PRINTS" id="PR02086">
    <property type="entry name" value="PUTNUCHARBI1"/>
</dbReference>
<sequence>MDIQMIQEIEFQNQNWRKAHRAVLNDFSDIECRQKFRLPLPKISEIVNTLQDDLSSTTGQNNSILPETKVLVSLRFLATGSFQNPIGDTSEMSQASTSRIIHQFCESFMQHYSYLVKWYSSQEEITKVKQSYFEACGVKGLLGLIDGTMVPIKGVTGTDEPAFICRKGYSAINCQFVVDYDGQFRDVVIKYPGSCHDAFVYSNSTLKQTMEADPVAGFLFGDSGYGLSPVMITPFSPAITPEEMFLNKTHSRVRSRIERCIGSLKNRWRCLHKSGGTLQYSPTKCCSIIYTCVLLENMCNSLGLEEPDNVVASDDAVGNTEMITDNNSTENNSNFYHVGRRQINQIRLGLTRRNDLKNYMFANRHLHVL</sequence>
<organism evidence="14 15">
    <name type="scientific">Hydra vulgaris</name>
    <name type="common">Hydra</name>
    <name type="synonym">Hydra attenuata</name>
    <dbReference type="NCBI Taxonomy" id="6087"/>
    <lineage>
        <taxon>Eukaryota</taxon>
        <taxon>Metazoa</taxon>
        <taxon>Cnidaria</taxon>
        <taxon>Hydrozoa</taxon>
        <taxon>Hydroidolina</taxon>
        <taxon>Anthoathecata</taxon>
        <taxon>Aplanulata</taxon>
        <taxon>Hydridae</taxon>
        <taxon>Hydra</taxon>
    </lineage>
</organism>
<gene>
    <name evidence="15" type="primary">LOC136074232</name>
</gene>
<feature type="domain" description="DDE Tnp4" evidence="13">
    <location>
        <begin position="145"/>
        <end position="297"/>
    </location>
</feature>
<evidence type="ECO:0000256" key="2">
    <source>
        <dbReference type="ARBA" id="ARBA00004123"/>
    </source>
</evidence>
<reference evidence="15" key="2">
    <citation type="submission" date="2025-08" db="UniProtKB">
        <authorList>
            <consortium name="RefSeq"/>
        </authorList>
    </citation>
    <scope>IDENTIFICATION</scope>
</reference>
<keyword evidence="8" id="KW-0479">Metal-binding</keyword>
<evidence type="ECO:0000313" key="15">
    <source>
        <dbReference type="RefSeq" id="XP_065642610.1"/>
    </source>
</evidence>
<evidence type="ECO:0000256" key="11">
    <source>
        <dbReference type="ARBA" id="ARBA00030126"/>
    </source>
</evidence>
<name>A0ABM4B1F8_HYDVU</name>
<dbReference type="GeneID" id="136074232"/>
<protein>
    <recommendedName>
        <fullName evidence="5">Putative nuclease HARBI1</fullName>
    </recommendedName>
    <alternativeName>
        <fullName evidence="11">Harbinger transposase-derived nuclease</fullName>
    </alternativeName>
</protein>
<keyword evidence="7" id="KW-0540">Nuclease</keyword>
<evidence type="ECO:0000259" key="13">
    <source>
        <dbReference type="Pfam" id="PF13359"/>
    </source>
</evidence>
<evidence type="ECO:0000256" key="1">
    <source>
        <dbReference type="ARBA" id="ARBA00001968"/>
    </source>
</evidence>
<proteinExistence type="inferred from homology"/>
<evidence type="ECO:0000256" key="4">
    <source>
        <dbReference type="ARBA" id="ARBA00006958"/>
    </source>
</evidence>
<evidence type="ECO:0000256" key="6">
    <source>
        <dbReference type="ARBA" id="ARBA00022490"/>
    </source>
</evidence>
<keyword evidence="14" id="KW-1185">Reference proteome</keyword>
<dbReference type="InterPro" id="IPR026103">
    <property type="entry name" value="HARBI1_animal"/>
</dbReference>
<comment type="subcellular location">
    <subcellularLocation>
        <location evidence="3">Cytoplasm</location>
    </subcellularLocation>
    <subcellularLocation>
        <location evidence="2">Nucleus</location>
    </subcellularLocation>
</comment>
<comment type="similarity">
    <text evidence="4">Belongs to the HARBI1 family.</text>
</comment>
<dbReference type="PANTHER" id="PTHR22930">
    <property type="match status" value="1"/>
</dbReference>
<comment type="function">
    <text evidence="12">Transposase-derived protein that may have nuclease activity. Does not have transposase activity.</text>
</comment>
<dbReference type="RefSeq" id="XP_065642610.1">
    <property type="nucleotide sequence ID" value="XM_065786538.1"/>
</dbReference>
<comment type="cofactor">
    <cofactor evidence="1">
        <name>a divalent metal cation</name>
        <dbReference type="ChEBI" id="CHEBI:60240"/>
    </cofactor>
</comment>
<dbReference type="PANTHER" id="PTHR22930:SF289">
    <property type="entry name" value="DDE TNP4 DOMAIN-CONTAINING PROTEIN-RELATED"/>
    <property type="match status" value="1"/>
</dbReference>
<evidence type="ECO:0000313" key="14">
    <source>
        <dbReference type="Proteomes" id="UP001652625"/>
    </source>
</evidence>
<dbReference type="InterPro" id="IPR045249">
    <property type="entry name" value="HARBI1-like"/>
</dbReference>
<dbReference type="Proteomes" id="UP001652625">
    <property type="component" value="Chromosome 01"/>
</dbReference>